<organism evidence="2 3">
    <name type="scientific">Guyanagaster necrorhizus</name>
    <dbReference type="NCBI Taxonomy" id="856835"/>
    <lineage>
        <taxon>Eukaryota</taxon>
        <taxon>Fungi</taxon>
        <taxon>Dikarya</taxon>
        <taxon>Basidiomycota</taxon>
        <taxon>Agaricomycotina</taxon>
        <taxon>Agaricomycetes</taxon>
        <taxon>Agaricomycetidae</taxon>
        <taxon>Agaricales</taxon>
        <taxon>Marasmiineae</taxon>
        <taxon>Physalacriaceae</taxon>
        <taxon>Guyanagaster</taxon>
    </lineage>
</organism>
<evidence type="ECO:0000313" key="3">
    <source>
        <dbReference type="Proteomes" id="UP000812287"/>
    </source>
</evidence>
<dbReference type="Proteomes" id="UP000812287">
    <property type="component" value="Unassembled WGS sequence"/>
</dbReference>
<dbReference type="EMBL" id="MU250538">
    <property type="protein sequence ID" value="KAG7445079.1"/>
    <property type="molecule type" value="Genomic_DNA"/>
</dbReference>
<keyword evidence="1" id="KW-1133">Transmembrane helix</keyword>
<dbReference type="OrthoDB" id="2978302at2759"/>
<comment type="caution">
    <text evidence="2">The sequence shown here is derived from an EMBL/GenBank/DDBJ whole genome shotgun (WGS) entry which is preliminary data.</text>
</comment>
<keyword evidence="3" id="KW-1185">Reference proteome</keyword>
<evidence type="ECO:0000256" key="1">
    <source>
        <dbReference type="SAM" id="Phobius"/>
    </source>
</evidence>
<evidence type="ECO:0000313" key="2">
    <source>
        <dbReference type="EMBL" id="KAG7445079.1"/>
    </source>
</evidence>
<feature type="transmembrane region" description="Helical" evidence="1">
    <location>
        <begin position="17"/>
        <end position="42"/>
    </location>
</feature>
<dbReference type="AlphaFoldDB" id="A0A9P7VSB5"/>
<keyword evidence="1" id="KW-0812">Transmembrane</keyword>
<dbReference type="RefSeq" id="XP_043038579.1">
    <property type="nucleotide sequence ID" value="XM_043177342.1"/>
</dbReference>
<protein>
    <submittedName>
        <fullName evidence="2">Uncharacterized protein</fullName>
    </submittedName>
</protein>
<sequence length="156" mass="17477">MINNTSTQLFQTNSSRFAVAIAMAQAAFGLTKSIFALLLFWACPSMAPSLPEYHRMAVTAMMVERSTSRHSTMVAPSLSQVSLTLSSSTWVKRSQSVTIPLRNDERGQREEIRHVAHIAKAEMRPLTRRMSSSLRAAMTPFHLRRTLTAFVRHPSS</sequence>
<keyword evidence="1" id="KW-0472">Membrane</keyword>
<name>A0A9P7VSB5_9AGAR</name>
<dbReference type="GeneID" id="66099629"/>
<reference evidence="2" key="1">
    <citation type="submission" date="2020-11" db="EMBL/GenBank/DDBJ databases">
        <title>Adaptations for nitrogen fixation in a non-lichenized fungal sporocarp promotes dispersal by wood-feeding termites.</title>
        <authorList>
            <consortium name="DOE Joint Genome Institute"/>
            <person name="Koch R.A."/>
            <person name="Yoon G."/>
            <person name="Arayal U."/>
            <person name="Lail K."/>
            <person name="Amirebrahimi M."/>
            <person name="Labutti K."/>
            <person name="Lipzen A."/>
            <person name="Riley R."/>
            <person name="Barry K."/>
            <person name="Henrissat B."/>
            <person name="Grigoriev I.V."/>
            <person name="Herr J.R."/>
            <person name="Aime M.C."/>
        </authorList>
    </citation>
    <scope>NUCLEOTIDE SEQUENCE</scope>
    <source>
        <strain evidence="2">MCA 3950</strain>
    </source>
</reference>
<accession>A0A9P7VSB5</accession>
<proteinExistence type="predicted"/>
<gene>
    <name evidence="2" type="ORF">BT62DRAFT_1007453</name>
</gene>